<protein>
    <submittedName>
        <fullName evidence="1">ORF198</fullName>
    </submittedName>
</protein>
<dbReference type="KEGG" id="vg:5133395"/>
<dbReference type="GeneID" id="5133395"/>
<proteinExistence type="predicted"/>
<accession>Q4ZBP2</accession>
<organism evidence="1 2">
    <name type="scientific">Staphylococcus phage ROSA</name>
    <dbReference type="NCBI Taxonomy" id="320843"/>
    <lineage>
        <taxon>Viruses</taxon>
        <taxon>Duplodnaviria</taxon>
        <taxon>Heunggongvirae</taxon>
        <taxon>Uroviricota</taxon>
        <taxon>Caudoviricetes</taxon>
        <taxon>Azeredovirinae</taxon>
        <taxon>Phietavirus</taxon>
        <taxon>Phietavirus ROSA</taxon>
    </lineage>
</organism>
<reference evidence="1 2" key="1">
    <citation type="journal article" date="2005" name="Proc. Natl. Acad. Sci. U.S.A.">
        <title>The complete genomes and proteomes of 27 Staphylococcus aureus bacteriophages.</title>
        <authorList>
            <person name="Kwan T."/>
            <person name="Liu J."/>
            <person name="Dubow M."/>
            <person name="Gros P."/>
            <person name="Pelletier J."/>
        </authorList>
    </citation>
    <scope>NUCLEOTIDE SEQUENCE</scope>
</reference>
<keyword evidence="2" id="KW-1185">Reference proteome</keyword>
<evidence type="ECO:0000313" key="2">
    <source>
        <dbReference type="Proteomes" id="UP000001465"/>
    </source>
</evidence>
<sequence length="37" mass="4398">MVMLKHQLKTKKIHQCQQVIHSIRIMSLIKKNKAITQ</sequence>
<dbReference type="Proteomes" id="UP000001465">
    <property type="component" value="Segment"/>
</dbReference>
<name>Q4ZBP2_9CAUD</name>
<dbReference type="RefSeq" id="YP_240334.1">
    <property type="nucleotide sequence ID" value="NC_007058.1"/>
</dbReference>
<dbReference type="EMBL" id="AY954961">
    <property type="protein sequence ID" value="AAX91569.1"/>
    <property type="molecule type" value="Genomic_DNA"/>
</dbReference>
<evidence type="ECO:0000313" key="1">
    <source>
        <dbReference type="EMBL" id="AAX91569.1"/>
    </source>
</evidence>